<evidence type="ECO:0000313" key="2">
    <source>
        <dbReference type="Proteomes" id="UP000595426"/>
    </source>
</evidence>
<accession>A0A7T7UW12</accession>
<gene>
    <name evidence="1" type="ORF">I6H88_12335</name>
</gene>
<evidence type="ECO:0000313" key="1">
    <source>
        <dbReference type="EMBL" id="QQN57241.1"/>
    </source>
</evidence>
<reference evidence="1 2" key="1">
    <citation type="submission" date="2020-12" db="EMBL/GenBank/DDBJ databases">
        <title>FDA dAtabase for Regulatory Grade micrObial Sequences (FDA-ARGOS): Supporting development and validation of Infectious Disease Dx tests.</title>
        <authorList>
            <person name="Kerrigan L."/>
            <person name="Long C."/>
            <person name="Tallon L."/>
            <person name="Sadzewicz L."/>
            <person name="Zhao X."/>
            <person name="Boylan J."/>
            <person name="Ott S."/>
            <person name="Bowen H."/>
            <person name="Vavikolanu K."/>
            <person name="Mehta A."/>
            <person name="Aluvathingal J."/>
            <person name="Nadendla S."/>
            <person name="Yan Y."/>
            <person name="Sichtig H."/>
        </authorList>
    </citation>
    <scope>NUCLEOTIDE SEQUENCE [LARGE SCALE GENOMIC DNA]</scope>
    <source>
        <strain evidence="1 2">FDAARGOS_1031</strain>
    </source>
</reference>
<sequence length="165" mass="19444">MKISLLMQYSNKTRIIFSFLLLILIIQCKRKEITTNTSKIKKIQYVGFHTGRRLGKENQQKVFGKWKFSHIHFMNDTKNTEKRISINENIVINELGIFNAKGQSIAWTHMTIGTYKFITLDSLNTSYYVRTFNDKKMVMQNSLLRAVNHKITKERASAYLVFIRE</sequence>
<dbReference type="EMBL" id="CP067018">
    <property type="protein sequence ID" value="QQN57241.1"/>
    <property type="molecule type" value="Genomic_DNA"/>
</dbReference>
<dbReference type="Proteomes" id="UP000595426">
    <property type="component" value="Chromosome"/>
</dbReference>
<keyword evidence="2" id="KW-1185">Reference proteome</keyword>
<proteinExistence type="predicted"/>
<name>A0A7T7UW12_9FLAO</name>
<protein>
    <submittedName>
        <fullName evidence="1">Uncharacterized protein</fullName>
    </submittedName>
</protein>
<organism evidence="1 2">
    <name type="scientific">Elizabethkingia bruuniana</name>
    <dbReference type="NCBI Taxonomy" id="1756149"/>
    <lineage>
        <taxon>Bacteria</taxon>
        <taxon>Pseudomonadati</taxon>
        <taxon>Bacteroidota</taxon>
        <taxon>Flavobacteriia</taxon>
        <taxon>Flavobacteriales</taxon>
        <taxon>Weeksellaceae</taxon>
        <taxon>Elizabethkingia</taxon>
    </lineage>
</organism>
<dbReference type="RefSeq" id="WP_152333832.1">
    <property type="nucleotide sequence ID" value="NZ_CP067018.1"/>
</dbReference>
<dbReference type="AlphaFoldDB" id="A0A7T7UW12"/>